<dbReference type="RefSeq" id="WP_378248110.1">
    <property type="nucleotide sequence ID" value="NZ_JBHSKF010000006.1"/>
</dbReference>
<evidence type="ECO:0000313" key="8">
    <source>
        <dbReference type="Proteomes" id="UP001596157"/>
    </source>
</evidence>
<dbReference type="Pfam" id="PF00501">
    <property type="entry name" value="AMP-binding"/>
    <property type="match status" value="1"/>
</dbReference>
<dbReference type="PANTHER" id="PTHR43272:SF32">
    <property type="entry name" value="AMP-DEPENDENT SYNTHETASE_LIGASE DOMAIN-CONTAINING PROTEIN"/>
    <property type="match status" value="1"/>
</dbReference>
<dbReference type="InterPro" id="IPR042099">
    <property type="entry name" value="ANL_N_sf"/>
</dbReference>
<evidence type="ECO:0000256" key="4">
    <source>
        <dbReference type="ARBA" id="ARBA00023098"/>
    </source>
</evidence>
<evidence type="ECO:0000256" key="5">
    <source>
        <dbReference type="ARBA" id="ARBA00032875"/>
    </source>
</evidence>
<dbReference type="InterPro" id="IPR000873">
    <property type="entry name" value="AMP-dep_synth/lig_dom"/>
</dbReference>
<keyword evidence="2" id="KW-0436">Ligase</keyword>
<comment type="similarity">
    <text evidence="1">Belongs to the ATP-dependent AMP-binding enzyme family.</text>
</comment>
<dbReference type="PROSITE" id="PS00455">
    <property type="entry name" value="AMP_BINDING"/>
    <property type="match status" value="1"/>
</dbReference>
<reference evidence="8" key="1">
    <citation type="journal article" date="2019" name="Int. J. Syst. Evol. Microbiol.">
        <title>The Global Catalogue of Microorganisms (GCM) 10K type strain sequencing project: providing services to taxonomists for standard genome sequencing and annotation.</title>
        <authorList>
            <consortium name="The Broad Institute Genomics Platform"/>
            <consortium name="The Broad Institute Genome Sequencing Center for Infectious Disease"/>
            <person name="Wu L."/>
            <person name="Ma J."/>
        </authorList>
    </citation>
    <scope>NUCLEOTIDE SEQUENCE [LARGE SCALE GENOMIC DNA]</scope>
    <source>
        <strain evidence="8">CCUG 59778</strain>
    </source>
</reference>
<name>A0ABW0EQ68_9PSEU</name>
<evidence type="ECO:0000259" key="6">
    <source>
        <dbReference type="Pfam" id="PF00501"/>
    </source>
</evidence>
<proteinExistence type="inferred from homology"/>
<protein>
    <recommendedName>
        <fullName evidence="5">Acyl-CoA synthetase</fullName>
    </recommendedName>
</protein>
<sequence>MDRGTVIDLLRRNAAEHPDILAIVDGDSRLTWGEYASGAGAVALALLDLGVRRGEVVGLHMVNRAEHVLSDLGALLAGAIPTSYYNTLTHDQLAYVAADSACRVAIVDADKLDTWLAIRDRLPRLRALVVVGGEAQGPVVSYEDIVARAARAYGDRWQEVGRTAARVRPEDTATIVYTSGTTGHPKGAVITHAGIRAALDGVVGRAVEDIGGHPAPGYAQISYLPLAHMAERTITHYLACRIASTVTYVRDIRELADALPAVRPQVFLAVPRVWEKLRSAVVSRAADRTLLRRAVVVATAAGRLGPLGRIEHALHRPFHRAIRARLGLDRMVIAVSGAAPIPPDVLAFFRGIGVPVVEAYGMTETSAVLTIDSLRSPTPGTVGRPLPGVELRIAADGEILAKGTTIVPGYHNRPDADAEAFDADGWLRTGDLGSLDADGRLRVTGRKKELIITAAGKNISPANVEQAIGSASDLIGSVYAHGDGKPYLVALLTLDATSWKPWCQARGVPARTTAEAAAHPAVLAEVARAVAAGNTRLSRVEQVKRWALLDRPWDGTTGELTPTLKLKRPVIREKYAADLAELHRSPRT</sequence>
<evidence type="ECO:0000256" key="1">
    <source>
        <dbReference type="ARBA" id="ARBA00006432"/>
    </source>
</evidence>
<dbReference type="InterPro" id="IPR020845">
    <property type="entry name" value="AMP-binding_CS"/>
</dbReference>
<accession>A0ABW0EQ68</accession>
<organism evidence="7 8">
    <name type="scientific">Actinokineospora guangxiensis</name>
    <dbReference type="NCBI Taxonomy" id="1490288"/>
    <lineage>
        <taxon>Bacteria</taxon>
        <taxon>Bacillati</taxon>
        <taxon>Actinomycetota</taxon>
        <taxon>Actinomycetes</taxon>
        <taxon>Pseudonocardiales</taxon>
        <taxon>Pseudonocardiaceae</taxon>
        <taxon>Actinokineospora</taxon>
    </lineage>
</organism>
<dbReference type="Proteomes" id="UP001596157">
    <property type="component" value="Unassembled WGS sequence"/>
</dbReference>
<keyword evidence="4" id="KW-0443">Lipid metabolism</keyword>
<dbReference type="Gene3D" id="3.40.50.12780">
    <property type="entry name" value="N-terminal domain of ligase-like"/>
    <property type="match status" value="1"/>
</dbReference>
<evidence type="ECO:0000313" key="7">
    <source>
        <dbReference type="EMBL" id="MFC5288286.1"/>
    </source>
</evidence>
<feature type="domain" description="AMP-dependent synthetase/ligase" evidence="6">
    <location>
        <begin position="10"/>
        <end position="410"/>
    </location>
</feature>
<keyword evidence="3" id="KW-0276">Fatty acid metabolism</keyword>
<dbReference type="Pfam" id="PF23562">
    <property type="entry name" value="AMP-binding_C_3"/>
    <property type="match status" value="1"/>
</dbReference>
<dbReference type="PANTHER" id="PTHR43272">
    <property type="entry name" value="LONG-CHAIN-FATTY-ACID--COA LIGASE"/>
    <property type="match status" value="1"/>
</dbReference>
<comment type="caution">
    <text evidence="7">The sequence shown here is derived from an EMBL/GenBank/DDBJ whole genome shotgun (WGS) entry which is preliminary data.</text>
</comment>
<gene>
    <name evidence="7" type="ORF">ACFPM7_14595</name>
</gene>
<keyword evidence="8" id="KW-1185">Reference proteome</keyword>
<evidence type="ECO:0000256" key="2">
    <source>
        <dbReference type="ARBA" id="ARBA00022598"/>
    </source>
</evidence>
<dbReference type="CDD" id="cd05907">
    <property type="entry name" value="VL_LC_FACS_like"/>
    <property type="match status" value="1"/>
</dbReference>
<evidence type="ECO:0000256" key="3">
    <source>
        <dbReference type="ARBA" id="ARBA00022832"/>
    </source>
</evidence>
<dbReference type="EMBL" id="JBHSKF010000006">
    <property type="protein sequence ID" value="MFC5288286.1"/>
    <property type="molecule type" value="Genomic_DNA"/>
</dbReference>
<dbReference type="SUPFAM" id="SSF56801">
    <property type="entry name" value="Acetyl-CoA synthetase-like"/>
    <property type="match status" value="1"/>
</dbReference>